<dbReference type="EMBL" id="JAGKTC010000003">
    <property type="protein sequence ID" value="MBP3985414.1"/>
    <property type="molecule type" value="Genomic_DNA"/>
</dbReference>
<protein>
    <recommendedName>
        <fullName evidence="8">Cytidylate kinase</fullName>
        <shortName evidence="8">CK</shortName>
        <ecNumber evidence="8">2.7.4.25</ecNumber>
    </recommendedName>
    <alternativeName>
        <fullName evidence="8">Cytidine monophosphate kinase</fullName>
        <shortName evidence="8">CMP kinase</shortName>
    </alternativeName>
</protein>
<dbReference type="HAMAP" id="MF_00238">
    <property type="entry name" value="Cytidyl_kinase_type1"/>
    <property type="match status" value="1"/>
</dbReference>
<dbReference type="GO" id="GO:0006220">
    <property type="term" value="P:pyrimidine nucleotide metabolic process"/>
    <property type="evidence" value="ECO:0007669"/>
    <property type="project" value="UniProtKB-UniRule"/>
</dbReference>
<dbReference type="GO" id="GO:0036431">
    <property type="term" value="F:dCMP kinase activity"/>
    <property type="evidence" value="ECO:0007669"/>
    <property type="project" value="InterPro"/>
</dbReference>
<keyword evidence="8" id="KW-0963">Cytoplasm</keyword>
<dbReference type="CDD" id="cd02020">
    <property type="entry name" value="CMPK"/>
    <property type="match status" value="1"/>
</dbReference>
<comment type="caution">
    <text evidence="10">The sequence shown here is derived from an EMBL/GenBank/DDBJ whole genome shotgun (WGS) entry which is preliminary data.</text>
</comment>
<dbReference type="Gene3D" id="3.40.50.300">
    <property type="entry name" value="P-loop containing nucleotide triphosphate hydrolases"/>
    <property type="match status" value="1"/>
</dbReference>
<feature type="binding site" evidence="8">
    <location>
        <begin position="13"/>
        <end position="21"/>
    </location>
    <ligand>
        <name>ATP</name>
        <dbReference type="ChEBI" id="CHEBI:30616"/>
    </ligand>
</feature>
<dbReference type="SUPFAM" id="SSF52540">
    <property type="entry name" value="P-loop containing nucleoside triphosphate hydrolases"/>
    <property type="match status" value="1"/>
</dbReference>
<reference evidence="10" key="2">
    <citation type="submission" date="2021-03" db="EMBL/GenBank/DDBJ databases">
        <authorList>
            <person name="Cao W."/>
        </authorList>
    </citation>
    <scope>NUCLEOTIDE SEQUENCE</scope>
    <source>
        <strain evidence="10">110414</strain>
    </source>
</reference>
<accession>A0A940X795</accession>
<comment type="subcellular location">
    <subcellularLocation>
        <location evidence="8">Cytoplasm</location>
    </subcellularLocation>
</comment>
<keyword evidence="5 8" id="KW-0067">ATP-binding</keyword>
<gene>
    <name evidence="8" type="primary">cmk</name>
    <name evidence="10" type="ORF">J5837_13460</name>
</gene>
<keyword evidence="11" id="KW-1185">Reference proteome</keyword>
<evidence type="ECO:0000256" key="4">
    <source>
        <dbReference type="ARBA" id="ARBA00022777"/>
    </source>
</evidence>
<dbReference type="EC" id="2.7.4.25" evidence="8"/>
<evidence type="ECO:0000259" key="9">
    <source>
        <dbReference type="Pfam" id="PF02224"/>
    </source>
</evidence>
<dbReference type="InterPro" id="IPR011994">
    <property type="entry name" value="Cytidylate_kinase_dom"/>
</dbReference>
<dbReference type="InterPro" id="IPR003136">
    <property type="entry name" value="Cytidylate_kin"/>
</dbReference>
<evidence type="ECO:0000256" key="1">
    <source>
        <dbReference type="ARBA" id="ARBA00009427"/>
    </source>
</evidence>
<feature type="domain" description="Cytidylate kinase" evidence="9">
    <location>
        <begin position="10"/>
        <end position="222"/>
    </location>
</feature>
<comment type="catalytic activity">
    <reaction evidence="7 8">
        <text>CMP + ATP = CDP + ADP</text>
        <dbReference type="Rhea" id="RHEA:11600"/>
        <dbReference type="ChEBI" id="CHEBI:30616"/>
        <dbReference type="ChEBI" id="CHEBI:58069"/>
        <dbReference type="ChEBI" id="CHEBI:60377"/>
        <dbReference type="ChEBI" id="CHEBI:456216"/>
        <dbReference type="EC" id="2.7.4.25"/>
    </reaction>
</comment>
<evidence type="ECO:0000313" key="10">
    <source>
        <dbReference type="EMBL" id="MBP3985414.1"/>
    </source>
</evidence>
<reference evidence="10" key="1">
    <citation type="journal article" date="2016" name="Int. J. Syst. Evol. Microbiol.">
        <title>Pseudoxanthomonas helianthi sp. nov., isolated from roots of Jerusalem artichoke (Helianthus tuberosus).</title>
        <authorList>
            <person name="Kittiwongwattana C."/>
            <person name="Thawai C."/>
        </authorList>
    </citation>
    <scope>NUCLEOTIDE SEQUENCE</scope>
    <source>
        <strain evidence="10">110414</strain>
    </source>
</reference>
<evidence type="ECO:0000256" key="6">
    <source>
        <dbReference type="ARBA" id="ARBA00047615"/>
    </source>
</evidence>
<dbReference type="Pfam" id="PF02224">
    <property type="entry name" value="Cytidylate_kin"/>
    <property type="match status" value="1"/>
</dbReference>
<keyword evidence="2 8" id="KW-0808">Transferase</keyword>
<evidence type="ECO:0000256" key="2">
    <source>
        <dbReference type="ARBA" id="ARBA00022679"/>
    </source>
</evidence>
<comment type="similarity">
    <text evidence="1 8">Belongs to the cytidylate kinase family. Type 1 subfamily.</text>
</comment>
<dbReference type="RefSeq" id="WP_210537279.1">
    <property type="nucleotide sequence ID" value="NZ_JAGKTC010000003.1"/>
</dbReference>
<evidence type="ECO:0000256" key="8">
    <source>
        <dbReference type="HAMAP-Rule" id="MF_00238"/>
    </source>
</evidence>
<dbReference type="AlphaFoldDB" id="A0A940X795"/>
<dbReference type="GO" id="GO:0005737">
    <property type="term" value="C:cytoplasm"/>
    <property type="evidence" value="ECO:0007669"/>
    <property type="project" value="UniProtKB-SubCell"/>
</dbReference>
<evidence type="ECO:0000256" key="7">
    <source>
        <dbReference type="ARBA" id="ARBA00048478"/>
    </source>
</evidence>
<keyword evidence="3 8" id="KW-0547">Nucleotide-binding</keyword>
<comment type="catalytic activity">
    <reaction evidence="6 8">
        <text>dCMP + ATP = dCDP + ADP</text>
        <dbReference type="Rhea" id="RHEA:25094"/>
        <dbReference type="ChEBI" id="CHEBI:30616"/>
        <dbReference type="ChEBI" id="CHEBI:57566"/>
        <dbReference type="ChEBI" id="CHEBI:58593"/>
        <dbReference type="ChEBI" id="CHEBI:456216"/>
        <dbReference type="EC" id="2.7.4.25"/>
    </reaction>
</comment>
<evidence type="ECO:0000313" key="11">
    <source>
        <dbReference type="Proteomes" id="UP000673447"/>
    </source>
</evidence>
<proteinExistence type="inferred from homology"/>
<sequence>MTDPAAPVLTIDGPSGAGKGTVSRIAASRLGWHYLDSGALYRAVGVAASWANLDLSDGAALVRCTFDTAIGFREQPEGDLRVIVNDVDATDELRLETTGAVASAIAAIPEVRAALKDRQRAFRQPPGLVADGRDMGTVIFPDAPFKVFLTASAEERAERRYKQLKDKGVSVTIDGLLREILARDARDAQRTVAPLRPADDAVLIDTTGLSIDAVVDRVLALVR</sequence>
<evidence type="ECO:0000256" key="5">
    <source>
        <dbReference type="ARBA" id="ARBA00022840"/>
    </source>
</evidence>
<organism evidence="10 11">
    <name type="scientific">Pseudoxanthomonas helianthi</name>
    <dbReference type="NCBI Taxonomy" id="1453541"/>
    <lineage>
        <taxon>Bacteria</taxon>
        <taxon>Pseudomonadati</taxon>
        <taxon>Pseudomonadota</taxon>
        <taxon>Gammaproteobacteria</taxon>
        <taxon>Lysobacterales</taxon>
        <taxon>Lysobacteraceae</taxon>
        <taxon>Pseudoxanthomonas</taxon>
    </lineage>
</organism>
<dbReference type="NCBIfam" id="TIGR00017">
    <property type="entry name" value="cmk"/>
    <property type="match status" value="1"/>
</dbReference>
<keyword evidence="4 8" id="KW-0418">Kinase</keyword>
<dbReference type="GO" id="GO:0005524">
    <property type="term" value="F:ATP binding"/>
    <property type="evidence" value="ECO:0007669"/>
    <property type="project" value="UniProtKB-UniRule"/>
</dbReference>
<dbReference type="Proteomes" id="UP000673447">
    <property type="component" value="Unassembled WGS sequence"/>
</dbReference>
<name>A0A940X795_9GAMM</name>
<evidence type="ECO:0000256" key="3">
    <source>
        <dbReference type="ARBA" id="ARBA00022741"/>
    </source>
</evidence>
<dbReference type="InterPro" id="IPR027417">
    <property type="entry name" value="P-loop_NTPase"/>
</dbReference>